<evidence type="ECO:0000313" key="3">
    <source>
        <dbReference type="Proteomes" id="UP000688947"/>
    </source>
</evidence>
<feature type="region of interest" description="Disordered" evidence="1">
    <location>
        <begin position="144"/>
        <end position="177"/>
    </location>
</feature>
<accession>A0A8T1U9N1</accession>
<organism evidence="2 3">
    <name type="scientific">Phytophthora cactorum</name>
    <dbReference type="NCBI Taxonomy" id="29920"/>
    <lineage>
        <taxon>Eukaryota</taxon>
        <taxon>Sar</taxon>
        <taxon>Stramenopiles</taxon>
        <taxon>Oomycota</taxon>
        <taxon>Peronosporomycetes</taxon>
        <taxon>Peronosporales</taxon>
        <taxon>Peronosporaceae</taxon>
        <taxon>Phytophthora</taxon>
    </lineage>
</organism>
<dbReference type="EMBL" id="JAENGZ010000587">
    <property type="protein sequence ID" value="KAG6956769.1"/>
    <property type="molecule type" value="Genomic_DNA"/>
</dbReference>
<feature type="region of interest" description="Disordered" evidence="1">
    <location>
        <begin position="79"/>
        <end position="114"/>
    </location>
</feature>
<protein>
    <submittedName>
        <fullName evidence="2">Uncharacterized protein</fullName>
    </submittedName>
</protein>
<evidence type="ECO:0000256" key="1">
    <source>
        <dbReference type="SAM" id="MobiDB-lite"/>
    </source>
</evidence>
<feature type="compositionally biased region" description="Polar residues" evidence="1">
    <location>
        <begin position="92"/>
        <end position="102"/>
    </location>
</feature>
<feature type="compositionally biased region" description="Low complexity" evidence="1">
    <location>
        <begin position="103"/>
        <end position="114"/>
    </location>
</feature>
<comment type="caution">
    <text evidence="2">The sequence shown here is derived from an EMBL/GenBank/DDBJ whole genome shotgun (WGS) entry which is preliminary data.</text>
</comment>
<gene>
    <name evidence="2" type="ORF">JG687_00010405</name>
</gene>
<dbReference type="VEuPathDB" id="FungiDB:PC110_g16425"/>
<dbReference type="AlphaFoldDB" id="A0A8T1U9N1"/>
<name>A0A8T1U9N1_9STRA</name>
<evidence type="ECO:0000313" key="2">
    <source>
        <dbReference type="EMBL" id="KAG6956769.1"/>
    </source>
</evidence>
<proteinExistence type="predicted"/>
<sequence>MGGNLSVVCGLAASDSDSDRDLQLHYQSKDFARSFDQPTSSRGRSSSAATDCSVASILSSSEQLIPDAYMPKDIQVLSQRRQRNGHHHHMASRSSFGFSGKNSSRVSSSSSRGLSSVRVVRNNAAGEIPASVNKKYNFGIKTASSSFGYSDDETPNTAAPIRGADSSRLSMQELRVK</sequence>
<reference evidence="2" key="1">
    <citation type="submission" date="2021-01" db="EMBL/GenBank/DDBJ databases">
        <title>Phytophthora aleatoria, a newly-described species from Pinus radiata is distinct from Phytophthora cactorum isolates based on comparative genomics.</title>
        <authorList>
            <person name="Mcdougal R."/>
            <person name="Panda P."/>
            <person name="Williams N."/>
            <person name="Studholme D.J."/>
        </authorList>
    </citation>
    <scope>NUCLEOTIDE SEQUENCE</scope>
    <source>
        <strain evidence="2">NZFS 3830</strain>
    </source>
</reference>
<dbReference type="OrthoDB" id="168156at2759"/>
<feature type="compositionally biased region" description="Low complexity" evidence="1">
    <location>
        <begin position="39"/>
        <end position="50"/>
    </location>
</feature>
<feature type="region of interest" description="Disordered" evidence="1">
    <location>
        <begin position="30"/>
        <end position="50"/>
    </location>
</feature>
<feature type="compositionally biased region" description="Basic residues" evidence="1">
    <location>
        <begin position="80"/>
        <end position="91"/>
    </location>
</feature>
<dbReference type="Proteomes" id="UP000688947">
    <property type="component" value="Unassembled WGS sequence"/>
</dbReference>